<feature type="compositionally biased region" description="Polar residues" evidence="1">
    <location>
        <begin position="299"/>
        <end position="317"/>
    </location>
</feature>
<evidence type="ECO:0008006" key="4">
    <source>
        <dbReference type="Google" id="ProtNLM"/>
    </source>
</evidence>
<feature type="compositionally biased region" description="Low complexity" evidence="1">
    <location>
        <begin position="423"/>
        <end position="434"/>
    </location>
</feature>
<proteinExistence type="predicted"/>
<evidence type="ECO:0000313" key="2">
    <source>
        <dbReference type="EMBL" id="TWU15130.1"/>
    </source>
</evidence>
<gene>
    <name evidence="2" type="ORF">Poly21_23220</name>
</gene>
<feature type="compositionally biased region" description="Low complexity" evidence="1">
    <location>
        <begin position="318"/>
        <end position="327"/>
    </location>
</feature>
<protein>
    <recommendedName>
        <fullName evidence="4">Ser-Thr-rich glycosyl-phosphatidyl-inositol-anchored membrane family protein</fullName>
    </recommendedName>
</protein>
<feature type="compositionally biased region" description="Gly residues" evidence="1">
    <location>
        <begin position="254"/>
        <end position="268"/>
    </location>
</feature>
<feature type="region of interest" description="Disordered" evidence="1">
    <location>
        <begin position="254"/>
        <end position="480"/>
    </location>
</feature>
<feature type="compositionally biased region" description="Basic and acidic residues" evidence="1">
    <location>
        <begin position="457"/>
        <end position="480"/>
    </location>
</feature>
<feature type="compositionally biased region" description="Polar residues" evidence="1">
    <location>
        <begin position="352"/>
        <end position="397"/>
    </location>
</feature>
<reference evidence="2 3" key="1">
    <citation type="journal article" date="2020" name="Antonie Van Leeuwenhoek">
        <title>Rhodopirellula heiligendammensis sp. nov., Rhodopirellula pilleata sp. nov., and Rhodopirellula solitaria sp. nov. isolated from natural or artificial marine surfaces in Northern Germany and California, USA, and emended description of the genus Rhodopirellula.</title>
        <authorList>
            <person name="Kallscheuer N."/>
            <person name="Wiegand S."/>
            <person name="Jogler M."/>
            <person name="Boedeker C."/>
            <person name="Peeters S.H."/>
            <person name="Rast P."/>
            <person name="Heuer A."/>
            <person name="Jetten M.S.M."/>
            <person name="Rohde M."/>
            <person name="Jogler C."/>
        </authorList>
    </citation>
    <scope>NUCLEOTIDE SEQUENCE [LARGE SCALE GENOMIC DNA]</scope>
    <source>
        <strain evidence="2 3">Poly21</strain>
    </source>
</reference>
<evidence type="ECO:0000313" key="3">
    <source>
        <dbReference type="Proteomes" id="UP000319908"/>
    </source>
</evidence>
<dbReference type="AlphaFoldDB" id="A0A5C6BSB4"/>
<keyword evidence="3" id="KW-1185">Reference proteome</keyword>
<comment type="caution">
    <text evidence="2">The sequence shown here is derived from an EMBL/GenBank/DDBJ whole genome shotgun (WGS) entry which is preliminary data.</text>
</comment>
<name>A0A5C6BSB4_9BACT</name>
<accession>A0A5C6BSB4</accession>
<evidence type="ECO:0000256" key="1">
    <source>
        <dbReference type="SAM" id="MobiDB-lite"/>
    </source>
</evidence>
<dbReference type="EMBL" id="SJPU01000002">
    <property type="protein sequence ID" value="TWU15130.1"/>
    <property type="molecule type" value="Genomic_DNA"/>
</dbReference>
<dbReference type="Proteomes" id="UP000319908">
    <property type="component" value="Unassembled WGS sequence"/>
</dbReference>
<organism evidence="2 3">
    <name type="scientific">Allorhodopirellula heiligendammensis</name>
    <dbReference type="NCBI Taxonomy" id="2714739"/>
    <lineage>
        <taxon>Bacteria</taxon>
        <taxon>Pseudomonadati</taxon>
        <taxon>Planctomycetota</taxon>
        <taxon>Planctomycetia</taxon>
        <taxon>Pirellulales</taxon>
        <taxon>Pirellulaceae</taxon>
        <taxon>Allorhodopirellula</taxon>
    </lineage>
</organism>
<sequence>MWRAGIGKLTGKLIPLMLAVCSVTPQRAEGQTVTDVVLKSGSFLIPFNIGADGAPPREVHLYMASAADNVGPAERALEGEAATKNWRLLDRQSPAAGQFQVSKTPDGTFWFAIRTIDASGRPHPAGPIEPELKVIVDTTNPVVELTADADADGKMTASFSVDDATETSKMTAYYFTDTAQKWRSIPVERTQGGGKFAFEPSEPWRELSLRLRVIDGAGNETIVAKDRIQKPRVATTASARFASSPLGLGNAFGLGGGPQGPGTGGLGVGPTTFPNFAQPGGPQVSSLAGNSPALPPPSTADQISNDFGRSSPTIDNLTSSAEATATAPEMLAAPTGKPETPMQAMRPFAPPANSSGAAPQFAQPQSPTQPRGGSSEPSGGQASQPNSSEVQPQTPFFTESIPAPTGERPAPTQLNQPARTEVADLAASDDVASSPWTPIDTNRNPSRQFSSEPSLRPVERGSLRPAEDAPDLPRRARREPVADNNALDLERLSQRAVVRYSLSHQFSLDYEIEAIGGRGVDEIELYGTTDGGQVWKKWGDDPDKQSPFDIETSGEGIFGFQIVVVATNGLSSPRPLPGDAPDIVVVVDETLPEVGISGAKYGTGDRAGSLVIAFHCEDEYLVSRPITLSFSDSVSGPWTTIAAGLRNTGDYVWPADPQLPRQIYLRIDALDRADNVGSYVLEEPIDTQGLAPRARIRAFRSIPGR</sequence>
<feature type="compositionally biased region" description="Polar residues" evidence="1">
    <location>
        <begin position="435"/>
        <end position="453"/>
    </location>
</feature>